<feature type="transmembrane region" description="Helical" evidence="6">
    <location>
        <begin position="120"/>
        <end position="145"/>
    </location>
</feature>
<dbReference type="InterPro" id="IPR004895">
    <property type="entry name" value="Prenylated_rab_accept_PRA1"/>
</dbReference>
<keyword evidence="8" id="KW-1185">Reference proteome</keyword>
<dbReference type="Pfam" id="PF03208">
    <property type="entry name" value="PRA1"/>
    <property type="match status" value="1"/>
</dbReference>
<organism evidence="7 8">
    <name type="scientific">Penicillium camemberti (strain FM 013)</name>
    <dbReference type="NCBI Taxonomy" id="1429867"/>
    <lineage>
        <taxon>Eukaryota</taxon>
        <taxon>Fungi</taxon>
        <taxon>Dikarya</taxon>
        <taxon>Ascomycota</taxon>
        <taxon>Pezizomycotina</taxon>
        <taxon>Eurotiomycetes</taxon>
        <taxon>Eurotiomycetidae</taxon>
        <taxon>Eurotiales</taxon>
        <taxon>Aspergillaceae</taxon>
        <taxon>Penicillium</taxon>
    </lineage>
</organism>
<feature type="compositionally biased region" description="Low complexity" evidence="5">
    <location>
        <begin position="323"/>
        <end position="335"/>
    </location>
</feature>
<feature type="region of interest" description="Disordered" evidence="5">
    <location>
        <begin position="294"/>
        <end position="551"/>
    </location>
</feature>
<comment type="subcellular location">
    <subcellularLocation>
        <location evidence="1">Membrane</location>
        <topology evidence="1">Multi-pass membrane protein</topology>
    </subcellularLocation>
</comment>
<dbReference type="EMBL" id="HG793154">
    <property type="protein sequence ID" value="CRL27123.1"/>
    <property type="molecule type" value="Genomic_DNA"/>
</dbReference>
<evidence type="ECO:0000256" key="5">
    <source>
        <dbReference type="SAM" id="MobiDB-lite"/>
    </source>
</evidence>
<gene>
    <name evidence="7" type="ORF">PCAMFM013_S021g000038</name>
</gene>
<evidence type="ECO:0000313" key="8">
    <source>
        <dbReference type="Proteomes" id="UP000053732"/>
    </source>
</evidence>
<evidence type="ECO:0000256" key="3">
    <source>
        <dbReference type="ARBA" id="ARBA00022989"/>
    </source>
</evidence>
<evidence type="ECO:0000313" key="7">
    <source>
        <dbReference type="EMBL" id="CRL27123.1"/>
    </source>
</evidence>
<evidence type="ECO:0000256" key="6">
    <source>
        <dbReference type="SAM" id="Phobius"/>
    </source>
</evidence>
<feature type="compositionally biased region" description="Low complexity" evidence="5">
    <location>
        <begin position="360"/>
        <end position="377"/>
    </location>
</feature>
<keyword evidence="3 6" id="KW-1133">Transmembrane helix</keyword>
<feature type="transmembrane region" description="Helical" evidence="6">
    <location>
        <begin position="68"/>
        <end position="100"/>
    </location>
</feature>
<dbReference type="AlphaFoldDB" id="A0A0G4PLR9"/>
<keyword evidence="4 6" id="KW-0472">Membrane</keyword>
<evidence type="ECO:0000256" key="2">
    <source>
        <dbReference type="ARBA" id="ARBA00022692"/>
    </source>
</evidence>
<accession>A0A0G4PLR9</accession>
<feature type="compositionally biased region" description="Acidic residues" evidence="5">
    <location>
        <begin position="229"/>
        <end position="243"/>
    </location>
</feature>
<proteinExistence type="predicted"/>
<dbReference type="Proteomes" id="UP000053732">
    <property type="component" value="Unassembled WGS sequence"/>
</dbReference>
<protein>
    <submittedName>
        <fullName evidence="7">Prenylated rab acceptor PRA1</fullName>
    </submittedName>
</protein>
<evidence type="ECO:0000256" key="1">
    <source>
        <dbReference type="ARBA" id="ARBA00004141"/>
    </source>
</evidence>
<keyword evidence="2 6" id="KW-0812">Transmembrane</keyword>
<dbReference type="PANTHER" id="PTHR19317">
    <property type="entry name" value="PRENYLATED RAB ACCEPTOR 1-RELATED"/>
    <property type="match status" value="1"/>
</dbReference>
<dbReference type="GO" id="GO:0016020">
    <property type="term" value="C:membrane"/>
    <property type="evidence" value="ECO:0007669"/>
    <property type="project" value="UniProtKB-SubCell"/>
</dbReference>
<evidence type="ECO:0000256" key="4">
    <source>
        <dbReference type="ARBA" id="ARBA00023136"/>
    </source>
</evidence>
<dbReference type="STRING" id="1429867.A0A0G4PLR9"/>
<dbReference type="PANTHER" id="PTHR19317:SF0">
    <property type="entry name" value="PRENYLATED RAB ACCEPTOR PROTEIN 1"/>
    <property type="match status" value="1"/>
</dbReference>
<sequence length="551" mass="61424">MVSIPIDAITSRFGDRFNDLRSTSLSTRFANLRPISEFLDVKRLSKPANFGEAQSRVNYNLSYFSSNYAVVFVMLSIYSLLTNLVLLFDMVFVSCGLYGINMLQGRDLDLGFSRFTTSQLYTGLLIVGVPIGIWASPLTTALWLIADRECFFRGGGLGGRPRAPFDMPSWGRPPGARTGRNTRGRAAWEETRLEEVDSEEDVYGRELVRSGRYRQEYGGRGPRRRPVDYEDLTDESESVEGGEYDLYDHEDSTVAYAMQLAMRDKEDQLVDTALERIRRAQVLGKKNVRLSKRELEALERKRQQTDGTSRSRRPSATSVKVTSRPSSRRSAVVAPEQQSSAYPTFTPDAHSTWARGTANSRPSSSSSARPRTPTTQSLRPQQSNSPLRPPYPPYTPERFAPNARPQSMQQAPVFPRPLPDDPQWAPPYYNTMQMSPYGEPAPYQPQVPTDLRAGQQNRMSYPSSLPYPAYQSQSPGKRSPQGTAPTPGDLAPAPTLAPSKLGSGESSEESESSEDEVQIVKVTKVAERKTPPAAVAQRRPVTGTTRKRTSR</sequence>
<feature type="compositionally biased region" description="Basic and acidic residues" evidence="5">
    <location>
        <begin position="294"/>
        <end position="304"/>
    </location>
</feature>
<reference evidence="7 8" key="1">
    <citation type="journal article" date="2014" name="Nat. Commun.">
        <title>Multiple recent horizontal transfers of a large genomic region in cheese making fungi.</title>
        <authorList>
            <person name="Cheeseman K."/>
            <person name="Ropars J."/>
            <person name="Renault P."/>
            <person name="Dupont J."/>
            <person name="Gouzy J."/>
            <person name="Branca A."/>
            <person name="Abraham A.L."/>
            <person name="Ceppi M."/>
            <person name="Conseiller E."/>
            <person name="Debuchy R."/>
            <person name="Malagnac F."/>
            <person name="Goarin A."/>
            <person name="Silar P."/>
            <person name="Lacoste S."/>
            <person name="Sallet E."/>
            <person name="Bensimon A."/>
            <person name="Giraud T."/>
            <person name="Brygoo Y."/>
        </authorList>
    </citation>
    <scope>NUCLEOTIDE SEQUENCE [LARGE SCALE GENOMIC DNA]</scope>
    <source>
        <strain evidence="8">FM 013</strain>
    </source>
</reference>
<feature type="compositionally biased region" description="Low complexity" evidence="5">
    <location>
        <begin position="172"/>
        <end position="185"/>
    </location>
</feature>
<dbReference type="GO" id="GO:0005794">
    <property type="term" value="C:Golgi apparatus"/>
    <property type="evidence" value="ECO:0007669"/>
    <property type="project" value="TreeGrafter"/>
</dbReference>
<feature type="compositionally biased region" description="Polar residues" evidence="5">
    <location>
        <begin position="470"/>
        <end position="484"/>
    </location>
</feature>
<feature type="compositionally biased region" description="Polar residues" evidence="5">
    <location>
        <begin position="454"/>
        <end position="463"/>
    </location>
</feature>
<feature type="region of interest" description="Disordered" evidence="5">
    <location>
        <begin position="215"/>
        <end position="243"/>
    </location>
</feature>
<name>A0A0G4PLR9_PENC3</name>
<feature type="region of interest" description="Disordered" evidence="5">
    <location>
        <begin position="163"/>
        <end position="186"/>
    </location>
</feature>
<feature type="compositionally biased region" description="Acidic residues" evidence="5">
    <location>
        <begin position="506"/>
        <end position="517"/>
    </location>
</feature>